<evidence type="ECO:0000313" key="2">
    <source>
        <dbReference type="Proteomes" id="UP000261758"/>
    </source>
</evidence>
<dbReference type="Proteomes" id="UP000261758">
    <property type="component" value="Plasmid unnamed"/>
</dbReference>
<dbReference type="AlphaFoldDB" id="A0AAD0WIL1"/>
<name>A0AAD0WIL1_RALSL</name>
<dbReference type="EMBL" id="CP022760">
    <property type="protein sequence ID" value="AXV84139.1"/>
    <property type="molecule type" value="Genomic_DNA"/>
</dbReference>
<dbReference type="RefSeq" id="WP_048817052.1">
    <property type="nucleotide sequence ID" value="NZ_CP022760.1"/>
</dbReference>
<organism evidence="1 2">
    <name type="scientific">Ralstonia solanacearum</name>
    <name type="common">Pseudomonas solanacearum</name>
    <dbReference type="NCBI Taxonomy" id="305"/>
    <lineage>
        <taxon>Bacteria</taxon>
        <taxon>Pseudomonadati</taxon>
        <taxon>Pseudomonadota</taxon>
        <taxon>Betaproteobacteria</taxon>
        <taxon>Burkholderiales</taxon>
        <taxon>Burkholderiaceae</taxon>
        <taxon>Ralstonia</taxon>
        <taxon>Ralstonia solanacearum species complex</taxon>
    </lineage>
</organism>
<geneLocation type="plasmid" evidence="1 2">
    <name>unnamed</name>
</geneLocation>
<evidence type="ECO:0000313" key="1">
    <source>
        <dbReference type="EMBL" id="AXV84139.1"/>
    </source>
</evidence>
<keyword evidence="1" id="KW-0614">Plasmid</keyword>
<protein>
    <submittedName>
        <fullName evidence="1">Uncharacterized protein</fullName>
    </submittedName>
</protein>
<proteinExistence type="predicted"/>
<reference evidence="1 2" key="1">
    <citation type="submission" date="2017-08" db="EMBL/GenBank/DDBJ databases">
        <title>Genome sequences of Ralstonia solanacearum Species Complex (RSSC) isolated from Potato bacterial wilts in Korea.</title>
        <authorList>
            <person name="Cho H."/>
            <person name="Song E.-S."/>
            <person name="Lee Y.K."/>
            <person name="Lee S."/>
            <person name="Lee S.-W."/>
            <person name="Jo A."/>
            <person name="Kim J.-G."/>
            <person name="Hwang I."/>
        </authorList>
    </citation>
    <scope>NUCLEOTIDE SEQUENCE [LARGE SCALE GENOMIC DNA]</scope>
    <source>
        <strain evidence="1 2">T98</strain>
        <plasmid evidence="1 2">unnamed</plasmid>
    </source>
</reference>
<sequence length="70" mass="7279">MTPEKKQARENIIATIVGGVTTALGGNAVAATVAAQIETENNATNFVKGTTERVKRASISIGDILRKPKG</sequence>
<gene>
    <name evidence="1" type="ORF">CJO77_21675</name>
</gene>
<accession>A0AAD0WIL1</accession>